<gene>
    <name evidence="1" type="ORF">CBA19CS22_08895</name>
</gene>
<comment type="caution">
    <text evidence="1">The sequence shown here is derived from an EMBL/GenBank/DDBJ whole genome shotgun (WGS) entry which is preliminary data.</text>
</comment>
<dbReference type="EMBL" id="BPUR01000004">
    <property type="protein sequence ID" value="GJH16643.1"/>
    <property type="molecule type" value="Genomic_DNA"/>
</dbReference>
<organism evidence="1 2">
    <name type="scientific">Caballeronia novacaledonica</name>
    <dbReference type="NCBI Taxonomy" id="1544861"/>
    <lineage>
        <taxon>Bacteria</taxon>
        <taxon>Pseudomonadati</taxon>
        <taxon>Pseudomonadota</taxon>
        <taxon>Betaproteobacteria</taxon>
        <taxon>Burkholderiales</taxon>
        <taxon>Burkholderiaceae</taxon>
        <taxon>Caballeronia</taxon>
    </lineage>
</organism>
<reference evidence="1" key="1">
    <citation type="submission" date="2021-09" db="EMBL/GenBank/DDBJ databases">
        <title>Isolation and characterization of 3-chlorobenzoate degrading bacteria from soils in Shizuoka.</title>
        <authorList>
            <person name="Ifat A."/>
            <person name="Ogawa N."/>
            <person name="Kimbara K."/>
            <person name="Moriuchi R."/>
            <person name="Dohra H."/>
            <person name="Shintani M."/>
        </authorList>
    </citation>
    <scope>NUCLEOTIDE SEQUENCE</scope>
    <source>
        <strain evidence="1">19CS2-2</strain>
    </source>
</reference>
<accession>A0ACB5QP94</accession>
<evidence type="ECO:0000313" key="2">
    <source>
        <dbReference type="Proteomes" id="UP001055013"/>
    </source>
</evidence>
<protein>
    <submittedName>
        <fullName evidence="1">ParB/RepB/Spo0J family partition protein</fullName>
    </submittedName>
</protein>
<sequence>MGIGDRLLAKTANIGSKPTEAAQPRPVSTEPRTSPGRLMDAQNRINSAQSRIKELESQLEERAALEVQLDALIEVHGRRRKLTAEQFQELKNNLAQHALATPILVRALPEGRFEIVAGHNRVAAYRELGRSTIRANVASIEDGEIEFAAFFSNLLSPSLTDFEKYWNFKRLQELSGLSRAEISESAGLSKSHVTRIFSFDALPEAAKLALAEKPERLGSNAAQKLAALTEAGKSEKVVEAIRRLIEDESFTQDKAVALATEKPRAAAPSSTVVRSGRRKVCEVSTRNGVVGVRFFEKEATDAEMWGQRIADFINKTLSESEQDQ</sequence>
<dbReference type="Proteomes" id="UP001055013">
    <property type="component" value="Unassembled WGS sequence"/>
</dbReference>
<proteinExistence type="predicted"/>
<name>A0ACB5QP94_9BURK</name>
<keyword evidence="2" id="KW-1185">Reference proteome</keyword>
<evidence type="ECO:0000313" key="1">
    <source>
        <dbReference type="EMBL" id="GJH16643.1"/>
    </source>
</evidence>